<dbReference type="InterPro" id="IPR009057">
    <property type="entry name" value="Homeodomain-like_sf"/>
</dbReference>
<dbReference type="InterPro" id="IPR018060">
    <property type="entry name" value="HTH_AraC"/>
</dbReference>
<accession>A0A561E0K2</accession>
<keyword evidence="3 8" id="KW-0597">Phosphoprotein</keyword>
<keyword evidence="7" id="KW-0804">Transcription</keyword>
<feature type="domain" description="HTH araC/xylS-type" evidence="9">
    <location>
        <begin position="167"/>
        <end position="265"/>
    </location>
</feature>
<dbReference type="RefSeq" id="WP_144562720.1">
    <property type="nucleotide sequence ID" value="NZ_VIVN01000001.1"/>
</dbReference>
<dbReference type="GO" id="GO:0003700">
    <property type="term" value="F:DNA-binding transcription factor activity"/>
    <property type="evidence" value="ECO:0007669"/>
    <property type="project" value="InterPro"/>
</dbReference>
<evidence type="ECO:0000313" key="12">
    <source>
        <dbReference type="Proteomes" id="UP000319671"/>
    </source>
</evidence>
<dbReference type="PROSITE" id="PS50110">
    <property type="entry name" value="RESPONSE_REGULATORY"/>
    <property type="match status" value="1"/>
</dbReference>
<keyword evidence="4" id="KW-0902">Two-component regulatory system</keyword>
<evidence type="ECO:0000256" key="6">
    <source>
        <dbReference type="ARBA" id="ARBA00023125"/>
    </source>
</evidence>
<keyword evidence="5" id="KW-0805">Transcription regulation</keyword>
<evidence type="ECO:0000256" key="4">
    <source>
        <dbReference type="ARBA" id="ARBA00023012"/>
    </source>
</evidence>
<comment type="caution">
    <text evidence="11">The sequence shown here is derived from an EMBL/GenBank/DDBJ whole genome shotgun (WGS) entry which is preliminary data.</text>
</comment>
<dbReference type="InterPro" id="IPR011006">
    <property type="entry name" value="CheY-like_superfamily"/>
</dbReference>
<sequence>MKIMLVDDEPFALRTLKEMISTAKQDWDVVAAAEDGEEAISLLQKNQIELVISDIRMPSVDGLDLCKYINKNYPFIKVILLTGYSEFEYAQQALRTGVVDYLLKPCSFDSLFEAIDRVEKEILKENSSSNFMQKRDTEILGNRLEDPQMINGHFEPTEVKKNRRVIELVIEKIPNRLSEDLSLKQLAEEVYLSPTYLGRIFKEHTGVSFSSYLIQLRLEKAKQLLTDPTLKIYEVSECVGYNDQAHFTHVFKKFIGITPQEYKMRL</sequence>
<dbReference type="PROSITE" id="PS00041">
    <property type="entry name" value="HTH_ARAC_FAMILY_1"/>
    <property type="match status" value="1"/>
</dbReference>
<dbReference type="Pfam" id="PF00072">
    <property type="entry name" value="Response_reg"/>
    <property type="match status" value="1"/>
</dbReference>
<dbReference type="AlphaFoldDB" id="A0A561E0K2"/>
<proteinExistence type="predicted"/>
<dbReference type="SMART" id="SM00342">
    <property type="entry name" value="HTH_ARAC"/>
    <property type="match status" value="1"/>
</dbReference>
<dbReference type="Gene3D" id="3.40.50.2300">
    <property type="match status" value="1"/>
</dbReference>
<dbReference type="SMART" id="SM00448">
    <property type="entry name" value="REC"/>
    <property type="match status" value="1"/>
</dbReference>
<feature type="domain" description="Response regulatory" evidence="10">
    <location>
        <begin position="2"/>
        <end position="119"/>
    </location>
</feature>
<evidence type="ECO:0000259" key="9">
    <source>
        <dbReference type="PROSITE" id="PS01124"/>
    </source>
</evidence>
<organism evidence="11 12">
    <name type="scientific">Neobacillus bataviensis</name>
    <dbReference type="NCBI Taxonomy" id="220685"/>
    <lineage>
        <taxon>Bacteria</taxon>
        <taxon>Bacillati</taxon>
        <taxon>Bacillota</taxon>
        <taxon>Bacilli</taxon>
        <taxon>Bacillales</taxon>
        <taxon>Bacillaceae</taxon>
        <taxon>Neobacillus</taxon>
    </lineage>
</organism>
<evidence type="ECO:0000256" key="5">
    <source>
        <dbReference type="ARBA" id="ARBA00023015"/>
    </source>
</evidence>
<name>A0A561E0K2_9BACI</name>
<dbReference type="EMBL" id="VIVN01000001">
    <property type="protein sequence ID" value="TWE09121.1"/>
    <property type="molecule type" value="Genomic_DNA"/>
</dbReference>
<protein>
    <submittedName>
        <fullName evidence="11">AraC family two component transcriptional regulator</fullName>
    </submittedName>
</protein>
<reference evidence="11 12" key="1">
    <citation type="submission" date="2019-06" db="EMBL/GenBank/DDBJ databases">
        <title>Sorghum-associated microbial communities from plants grown in Nebraska, USA.</title>
        <authorList>
            <person name="Schachtman D."/>
        </authorList>
    </citation>
    <scope>NUCLEOTIDE SEQUENCE [LARGE SCALE GENOMIC DNA]</scope>
    <source>
        <strain evidence="11 12">2482</strain>
    </source>
</reference>
<evidence type="ECO:0000259" key="10">
    <source>
        <dbReference type="PROSITE" id="PS50110"/>
    </source>
</evidence>
<dbReference type="GO" id="GO:0043565">
    <property type="term" value="F:sequence-specific DNA binding"/>
    <property type="evidence" value="ECO:0007669"/>
    <property type="project" value="InterPro"/>
</dbReference>
<dbReference type="InterPro" id="IPR020449">
    <property type="entry name" value="Tscrpt_reg_AraC-type_HTH"/>
</dbReference>
<dbReference type="Gene3D" id="1.10.10.60">
    <property type="entry name" value="Homeodomain-like"/>
    <property type="match status" value="2"/>
</dbReference>
<keyword evidence="2" id="KW-0963">Cytoplasm</keyword>
<dbReference type="CDD" id="cd17536">
    <property type="entry name" value="REC_YesN-like"/>
    <property type="match status" value="1"/>
</dbReference>
<dbReference type="PANTHER" id="PTHR42713">
    <property type="entry name" value="HISTIDINE KINASE-RELATED"/>
    <property type="match status" value="1"/>
</dbReference>
<keyword evidence="12" id="KW-1185">Reference proteome</keyword>
<comment type="subcellular location">
    <subcellularLocation>
        <location evidence="1">Cytoplasm</location>
    </subcellularLocation>
</comment>
<dbReference type="InterPro" id="IPR018062">
    <property type="entry name" value="HTH_AraC-typ_CS"/>
</dbReference>
<dbReference type="PRINTS" id="PR00032">
    <property type="entry name" value="HTHARAC"/>
</dbReference>
<dbReference type="PROSITE" id="PS01124">
    <property type="entry name" value="HTH_ARAC_FAMILY_2"/>
    <property type="match status" value="1"/>
</dbReference>
<evidence type="ECO:0000256" key="7">
    <source>
        <dbReference type="ARBA" id="ARBA00023163"/>
    </source>
</evidence>
<evidence type="ECO:0000256" key="8">
    <source>
        <dbReference type="PROSITE-ProRule" id="PRU00169"/>
    </source>
</evidence>
<dbReference type="InterPro" id="IPR001789">
    <property type="entry name" value="Sig_transdc_resp-reg_receiver"/>
</dbReference>
<dbReference type="InterPro" id="IPR051552">
    <property type="entry name" value="HptR"/>
</dbReference>
<evidence type="ECO:0000256" key="2">
    <source>
        <dbReference type="ARBA" id="ARBA00022490"/>
    </source>
</evidence>
<keyword evidence="6" id="KW-0238">DNA-binding</keyword>
<dbReference type="Proteomes" id="UP000319671">
    <property type="component" value="Unassembled WGS sequence"/>
</dbReference>
<dbReference type="GO" id="GO:0000160">
    <property type="term" value="P:phosphorelay signal transduction system"/>
    <property type="evidence" value="ECO:0007669"/>
    <property type="project" value="UniProtKB-KW"/>
</dbReference>
<evidence type="ECO:0000256" key="1">
    <source>
        <dbReference type="ARBA" id="ARBA00004496"/>
    </source>
</evidence>
<dbReference type="GO" id="GO:0005737">
    <property type="term" value="C:cytoplasm"/>
    <property type="evidence" value="ECO:0007669"/>
    <property type="project" value="UniProtKB-SubCell"/>
</dbReference>
<evidence type="ECO:0000256" key="3">
    <source>
        <dbReference type="ARBA" id="ARBA00022553"/>
    </source>
</evidence>
<evidence type="ECO:0000313" key="11">
    <source>
        <dbReference type="EMBL" id="TWE09121.1"/>
    </source>
</evidence>
<feature type="modified residue" description="4-aspartylphosphate" evidence="8">
    <location>
        <position position="54"/>
    </location>
</feature>
<dbReference type="SUPFAM" id="SSF52172">
    <property type="entry name" value="CheY-like"/>
    <property type="match status" value="1"/>
</dbReference>
<dbReference type="PANTHER" id="PTHR42713:SF3">
    <property type="entry name" value="TRANSCRIPTIONAL REGULATORY PROTEIN HPTR"/>
    <property type="match status" value="1"/>
</dbReference>
<dbReference type="SUPFAM" id="SSF46689">
    <property type="entry name" value="Homeodomain-like"/>
    <property type="match status" value="2"/>
</dbReference>
<dbReference type="Pfam" id="PF12833">
    <property type="entry name" value="HTH_18"/>
    <property type="match status" value="1"/>
</dbReference>
<gene>
    <name evidence="11" type="ORF">FB550_1011153</name>
</gene>